<dbReference type="EMBL" id="LCWV01000005">
    <property type="protein sequence ID" value="PWI73413.1"/>
    <property type="molecule type" value="Genomic_DNA"/>
</dbReference>
<dbReference type="Proteomes" id="UP000245956">
    <property type="component" value="Unassembled WGS sequence"/>
</dbReference>
<sequence length="104" mass="10828">MERSGAGGEGLGAGGQDGRRAARLGVEALAIEWKGESSWTKTSTKWDGPGLAWPWALLPPIAVVAAAQPRSSPLMRASPLAAALIGRAKRNPSEVSRANRLQTA</sequence>
<accession>A0A2U3EG09</accession>
<reference evidence="1 2" key="1">
    <citation type="journal article" date="2016" name="Front. Microbiol.">
        <title>Genome and transcriptome sequences reveal the specific parasitism of the nematophagous Purpureocillium lilacinum 36-1.</title>
        <authorList>
            <person name="Xie J."/>
            <person name="Li S."/>
            <person name="Mo C."/>
            <person name="Xiao X."/>
            <person name="Peng D."/>
            <person name="Wang G."/>
            <person name="Xiao Y."/>
        </authorList>
    </citation>
    <scope>NUCLEOTIDE SEQUENCE [LARGE SCALE GENOMIC DNA]</scope>
    <source>
        <strain evidence="1 2">36-1</strain>
    </source>
</reference>
<comment type="caution">
    <text evidence="1">The sequence shown here is derived from an EMBL/GenBank/DDBJ whole genome shotgun (WGS) entry which is preliminary data.</text>
</comment>
<gene>
    <name evidence="1" type="ORF">PCL_10428</name>
</gene>
<organism evidence="1 2">
    <name type="scientific">Purpureocillium lilacinum</name>
    <name type="common">Paecilomyces lilacinus</name>
    <dbReference type="NCBI Taxonomy" id="33203"/>
    <lineage>
        <taxon>Eukaryota</taxon>
        <taxon>Fungi</taxon>
        <taxon>Dikarya</taxon>
        <taxon>Ascomycota</taxon>
        <taxon>Pezizomycotina</taxon>
        <taxon>Sordariomycetes</taxon>
        <taxon>Hypocreomycetidae</taxon>
        <taxon>Hypocreales</taxon>
        <taxon>Ophiocordycipitaceae</taxon>
        <taxon>Purpureocillium</taxon>
    </lineage>
</organism>
<evidence type="ECO:0000313" key="1">
    <source>
        <dbReference type="EMBL" id="PWI73413.1"/>
    </source>
</evidence>
<proteinExistence type="predicted"/>
<dbReference type="AlphaFoldDB" id="A0A2U3EG09"/>
<protein>
    <submittedName>
        <fullName evidence="1">Uncharacterized protein</fullName>
    </submittedName>
</protein>
<evidence type="ECO:0000313" key="2">
    <source>
        <dbReference type="Proteomes" id="UP000245956"/>
    </source>
</evidence>
<name>A0A2U3EG09_PURLI</name>